<accession>A0A0B1TFU7</accession>
<protein>
    <submittedName>
        <fullName evidence="2">Uncharacterized protein</fullName>
    </submittedName>
</protein>
<evidence type="ECO:0000256" key="1">
    <source>
        <dbReference type="SAM" id="MobiDB-lite"/>
    </source>
</evidence>
<reference evidence="2 3" key="1">
    <citation type="submission" date="2014-03" db="EMBL/GenBank/DDBJ databases">
        <title>Draft genome of the hookworm Oesophagostomum dentatum.</title>
        <authorList>
            <person name="Mitreva M."/>
        </authorList>
    </citation>
    <scope>NUCLEOTIDE SEQUENCE [LARGE SCALE GENOMIC DNA]</scope>
    <source>
        <strain evidence="2 3">OD-Hann</strain>
    </source>
</reference>
<sequence>MTKYYCSSNHFFHCQKVVAILLAAVILTASLAFTEGANTQKPTGPPPKGFSGRPPHGFTGSPPPGFTGTPPHGFSRKPKG</sequence>
<proteinExistence type="predicted"/>
<keyword evidence="3" id="KW-1185">Reference proteome</keyword>
<feature type="region of interest" description="Disordered" evidence="1">
    <location>
        <begin position="35"/>
        <end position="80"/>
    </location>
</feature>
<evidence type="ECO:0000313" key="2">
    <source>
        <dbReference type="EMBL" id="KHJ94662.1"/>
    </source>
</evidence>
<organism evidence="2 3">
    <name type="scientific">Oesophagostomum dentatum</name>
    <name type="common">Nodular worm</name>
    <dbReference type="NCBI Taxonomy" id="61180"/>
    <lineage>
        <taxon>Eukaryota</taxon>
        <taxon>Metazoa</taxon>
        <taxon>Ecdysozoa</taxon>
        <taxon>Nematoda</taxon>
        <taxon>Chromadorea</taxon>
        <taxon>Rhabditida</taxon>
        <taxon>Rhabditina</taxon>
        <taxon>Rhabditomorpha</taxon>
        <taxon>Strongyloidea</taxon>
        <taxon>Strongylidae</taxon>
        <taxon>Oesophagostomum</taxon>
    </lineage>
</organism>
<evidence type="ECO:0000313" key="3">
    <source>
        <dbReference type="Proteomes" id="UP000053660"/>
    </source>
</evidence>
<dbReference type="AlphaFoldDB" id="A0A0B1TFU7"/>
<feature type="compositionally biased region" description="Low complexity" evidence="1">
    <location>
        <begin position="54"/>
        <end position="73"/>
    </location>
</feature>
<dbReference type="Proteomes" id="UP000053660">
    <property type="component" value="Unassembled WGS sequence"/>
</dbReference>
<gene>
    <name evidence="2" type="ORF">OESDEN_05410</name>
</gene>
<name>A0A0B1TFU7_OESDE</name>
<dbReference type="EMBL" id="KN550247">
    <property type="protein sequence ID" value="KHJ94662.1"/>
    <property type="molecule type" value="Genomic_DNA"/>
</dbReference>